<gene>
    <name evidence="1" type="ORF">XENORESO_011310</name>
</gene>
<evidence type="ECO:0000313" key="1">
    <source>
        <dbReference type="EMBL" id="MEQ2272767.1"/>
    </source>
</evidence>
<name>A0ABV0WWH1_9TELE</name>
<proteinExistence type="predicted"/>
<keyword evidence="2" id="KW-1185">Reference proteome</keyword>
<organism evidence="1 2">
    <name type="scientific">Xenotaenia resolanae</name>
    <dbReference type="NCBI Taxonomy" id="208358"/>
    <lineage>
        <taxon>Eukaryota</taxon>
        <taxon>Metazoa</taxon>
        <taxon>Chordata</taxon>
        <taxon>Craniata</taxon>
        <taxon>Vertebrata</taxon>
        <taxon>Euteleostomi</taxon>
        <taxon>Actinopterygii</taxon>
        <taxon>Neopterygii</taxon>
        <taxon>Teleostei</taxon>
        <taxon>Neoteleostei</taxon>
        <taxon>Acanthomorphata</taxon>
        <taxon>Ovalentaria</taxon>
        <taxon>Atherinomorphae</taxon>
        <taxon>Cyprinodontiformes</taxon>
        <taxon>Goodeidae</taxon>
        <taxon>Xenotaenia</taxon>
    </lineage>
</organism>
<sequence length="119" mass="14004">MYVCSLQNIVPVVVDWKLHKQRVNQRVQYYEKKRLTTSCNGRESSRIEKENGENHVNKRELILLKIKNKKWTNRASTAKNRDHSSNDITTSKHKILKKCFKTSVKKLNHGQKLTFPKGQ</sequence>
<protein>
    <submittedName>
        <fullName evidence="1">Uncharacterized protein</fullName>
    </submittedName>
</protein>
<comment type="caution">
    <text evidence="1">The sequence shown here is derived from an EMBL/GenBank/DDBJ whole genome shotgun (WGS) entry which is preliminary data.</text>
</comment>
<reference evidence="1 2" key="1">
    <citation type="submission" date="2021-06" db="EMBL/GenBank/DDBJ databases">
        <authorList>
            <person name="Palmer J.M."/>
        </authorList>
    </citation>
    <scope>NUCLEOTIDE SEQUENCE [LARGE SCALE GENOMIC DNA]</scope>
    <source>
        <strain evidence="1 2">XR_2019</strain>
        <tissue evidence="1">Muscle</tissue>
    </source>
</reference>
<dbReference type="EMBL" id="JAHRIM010070411">
    <property type="protein sequence ID" value="MEQ2272767.1"/>
    <property type="molecule type" value="Genomic_DNA"/>
</dbReference>
<evidence type="ECO:0000313" key="2">
    <source>
        <dbReference type="Proteomes" id="UP001444071"/>
    </source>
</evidence>
<dbReference type="Proteomes" id="UP001444071">
    <property type="component" value="Unassembled WGS sequence"/>
</dbReference>
<accession>A0ABV0WWH1</accession>